<dbReference type="PANTHER" id="PTHR22930:SF269">
    <property type="entry name" value="NUCLEASE HARBI1-LIKE PROTEIN"/>
    <property type="match status" value="1"/>
</dbReference>
<dbReference type="AlphaFoldDB" id="A0AAV4BHM9"/>
<reference evidence="9 10" key="1">
    <citation type="journal article" date="2021" name="Elife">
        <title>Chloroplast acquisition without the gene transfer in kleptoplastic sea slugs, Plakobranchus ocellatus.</title>
        <authorList>
            <person name="Maeda T."/>
            <person name="Takahashi S."/>
            <person name="Yoshida T."/>
            <person name="Shimamura S."/>
            <person name="Takaki Y."/>
            <person name="Nagai Y."/>
            <person name="Toyoda A."/>
            <person name="Suzuki Y."/>
            <person name="Arimoto A."/>
            <person name="Ishii H."/>
            <person name="Satoh N."/>
            <person name="Nishiyama T."/>
            <person name="Hasebe M."/>
            <person name="Maruyama T."/>
            <person name="Minagawa J."/>
            <person name="Obokata J."/>
            <person name="Shigenobu S."/>
        </authorList>
    </citation>
    <scope>NUCLEOTIDE SEQUENCE [LARGE SCALE GENOMIC DNA]</scope>
</reference>
<dbReference type="GO" id="GO:0004518">
    <property type="term" value="F:nuclease activity"/>
    <property type="evidence" value="ECO:0007669"/>
    <property type="project" value="UniProtKB-KW"/>
</dbReference>
<evidence type="ECO:0000256" key="1">
    <source>
        <dbReference type="ARBA" id="ARBA00001968"/>
    </source>
</evidence>
<keyword evidence="5" id="KW-0479">Metal-binding</keyword>
<organism evidence="9 10">
    <name type="scientific">Plakobranchus ocellatus</name>
    <dbReference type="NCBI Taxonomy" id="259542"/>
    <lineage>
        <taxon>Eukaryota</taxon>
        <taxon>Metazoa</taxon>
        <taxon>Spiralia</taxon>
        <taxon>Lophotrochozoa</taxon>
        <taxon>Mollusca</taxon>
        <taxon>Gastropoda</taxon>
        <taxon>Heterobranchia</taxon>
        <taxon>Euthyneura</taxon>
        <taxon>Panpulmonata</taxon>
        <taxon>Sacoglossa</taxon>
        <taxon>Placobranchoidea</taxon>
        <taxon>Plakobranchidae</taxon>
        <taxon>Plakobranchus</taxon>
    </lineage>
</organism>
<comment type="subcellular location">
    <subcellularLocation>
        <location evidence="2">Nucleus</location>
    </subcellularLocation>
</comment>
<keyword evidence="10" id="KW-1185">Reference proteome</keyword>
<dbReference type="InterPro" id="IPR027806">
    <property type="entry name" value="HARBI1_dom"/>
</dbReference>
<comment type="similarity">
    <text evidence="3">Belongs to the HARBI1 family.</text>
</comment>
<proteinExistence type="inferred from homology"/>
<name>A0AAV4BHM9_9GAST</name>
<protein>
    <submittedName>
        <fullName evidence="9">Protein antagonist of like heterochromatin protein 1</fullName>
    </submittedName>
</protein>
<evidence type="ECO:0000313" key="10">
    <source>
        <dbReference type="Proteomes" id="UP000735302"/>
    </source>
</evidence>
<comment type="caution">
    <text evidence="9">The sequence shown here is derived from an EMBL/GenBank/DDBJ whole genome shotgun (WGS) entry which is preliminary data.</text>
</comment>
<dbReference type="Proteomes" id="UP000735302">
    <property type="component" value="Unassembled WGS sequence"/>
</dbReference>
<dbReference type="GO" id="GO:0046872">
    <property type="term" value="F:metal ion binding"/>
    <property type="evidence" value="ECO:0007669"/>
    <property type="project" value="UniProtKB-KW"/>
</dbReference>
<dbReference type="PANTHER" id="PTHR22930">
    <property type="match status" value="1"/>
</dbReference>
<evidence type="ECO:0000256" key="4">
    <source>
        <dbReference type="ARBA" id="ARBA00022722"/>
    </source>
</evidence>
<evidence type="ECO:0000259" key="8">
    <source>
        <dbReference type="Pfam" id="PF13359"/>
    </source>
</evidence>
<feature type="domain" description="DDE Tnp4" evidence="8">
    <location>
        <begin position="22"/>
        <end position="186"/>
    </location>
</feature>
<evidence type="ECO:0000313" key="9">
    <source>
        <dbReference type="EMBL" id="GFO18877.1"/>
    </source>
</evidence>
<evidence type="ECO:0000256" key="6">
    <source>
        <dbReference type="ARBA" id="ARBA00022801"/>
    </source>
</evidence>
<dbReference type="Pfam" id="PF13359">
    <property type="entry name" value="DDE_Tnp_4"/>
    <property type="match status" value="1"/>
</dbReference>
<evidence type="ECO:0000256" key="7">
    <source>
        <dbReference type="ARBA" id="ARBA00023242"/>
    </source>
</evidence>
<comment type="cofactor">
    <cofactor evidence="1">
        <name>a divalent metal cation</name>
        <dbReference type="ChEBI" id="CHEBI:60240"/>
    </cofactor>
</comment>
<keyword evidence="4" id="KW-0540">Nuclease</keyword>
<dbReference type="GO" id="GO:0016787">
    <property type="term" value="F:hydrolase activity"/>
    <property type="evidence" value="ECO:0007669"/>
    <property type="project" value="UniProtKB-KW"/>
</dbReference>
<gene>
    <name evidence="9" type="ORF">PoB_004538200</name>
</gene>
<accession>A0AAV4BHM9</accession>
<keyword evidence="6" id="KW-0378">Hydrolase</keyword>
<dbReference type="EMBL" id="BLXT01004995">
    <property type="protein sequence ID" value="GFO18877.1"/>
    <property type="molecule type" value="Genomic_DNA"/>
</dbReference>
<dbReference type="InterPro" id="IPR045249">
    <property type="entry name" value="HARBI1-like"/>
</dbReference>
<evidence type="ECO:0000256" key="3">
    <source>
        <dbReference type="ARBA" id="ARBA00006958"/>
    </source>
</evidence>
<keyword evidence="7" id="KW-0539">Nucleus</keyword>
<dbReference type="GO" id="GO:0005634">
    <property type="term" value="C:nucleus"/>
    <property type="evidence" value="ECO:0007669"/>
    <property type="project" value="UniProtKB-SubCell"/>
</dbReference>
<sequence length="253" mass="28758">MWKEKARRFGELWDFKYCVGAIDGKHVRVQSPPSSGSLFYNYKNFFSIQLQAVVDGDLMFTAIDVGDFGMNSDGAVFKNSTFGQSFLNNTLNLPPPTRMEVSGIEIPYCFVADEAYPLKDNLMRPYGGRNLDNPRRIFNQRLSRARKCVECAFGILTAKWEIFQRPIKLNVNNSIKVIMAACALHNFVRARDGKLKDSPTSPGEISQETPLTNIEAITQTGRRSNTAIQIREHFTNYFIKESPVEWINRLVSV</sequence>
<evidence type="ECO:0000256" key="2">
    <source>
        <dbReference type="ARBA" id="ARBA00004123"/>
    </source>
</evidence>
<evidence type="ECO:0000256" key="5">
    <source>
        <dbReference type="ARBA" id="ARBA00022723"/>
    </source>
</evidence>